<dbReference type="SMART" id="SM00320">
    <property type="entry name" value="WD40"/>
    <property type="match status" value="9"/>
</dbReference>
<feature type="repeat" description="WD" evidence="3">
    <location>
        <begin position="254"/>
        <end position="296"/>
    </location>
</feature>
<feature type="repeat" description="WD" evidence="3">
    <location>
        <begin position="381"/>
        <end position="422"/>
    </location>
</feature>
<evidence type="ECO:0000313" key="5">
    <source>
        <dbReference type="Proteomes" id="UP000664859"/>
    </source>
</evidence>
<keyword evidence="1 3" id="KW-0853">WD repeat</keyword>
<evidence type="ECO:0000256" key="1">
    <source>
        <dbReference type="ARBA" id="ARBA00022574"/>
    </source>
</evidence>
<dbReference type="GO" id="GO:0005929">
    <property type="term" value="C:cilium"/>
    <property type="evidence" value="ECO:0007669"/>
    <property type="project" value="UniProtKB-ARBA"/>
</dbReference>
<keyword evidence="2" id="KW-0677">Repeat</keyword>
<feature type="repeat" description="WD" evidence="3">
    <location>
        <begin position="339"/>
        <end position="380"/>
    </location>
</feature>
<evidence type="ECO:0000256" key="2">
    <source>
        <dbReference type="ARBA" id="ARBA00022737"/>
    </source>
</evidence>
<dbReference type="InterPro" id="IPR036322">
    <property type="entry name" value="WD40_repeat_dom_sf"/>
</dbReference>
<dbReference type="InterPro" id="IPR050630">
    <property type="entry name" value="WD_repeat_EMAP"/>
</dbReference>
<dbReference type="SUPFAM" id="SSF50978">
    <property type="entry name" value="WD40 repeat-like"/>
    <property type="match status" value="1"/>
</dbReference>
<dbReference type="Proteomes" id="UP000664859">
    <property type="component" value="Unassembled WGS sequence"/>
</dbReference>
<dbReference type="SUPFAM" id="SSF50998">
    <property type="entry name" value="Quinoprotein alcohol dehydrogenase-like"/>
    <property type="match status" value="1"/>
</dbReference>
<dbReference type="InterPro" id="IPR011047">
    <property type="entry name" value="Quinoprotein_ADH-like_sf"/>
</dbReference>
<dbReference type="InterPro" id="IPR015943">
    <property type="entry name" value="WD40/YVTN_repeat-like_dom_sf"/>
</dbReference>
<dbReference type="InterPro" id="IPR001680">
    <property type="entry name" value="WD40_rpt"/>
</dbReference>
<dbReference type="PROSITE" id="PS50082">
    <property type="entry name" value="WD_REPEATS_2"/>
    <property type="match status" value="6"/>
</dbReference>
<dbReference type="OrthoDB" id="10264376at2759"/>
<name>A0A836CKB4_9STRA</name>
<protein>
    <submittedName>
        <fullName evidence="4">Quinon protein alcohol dehydrogenase-like superfamily</fullName>
    </submittedName>
</protein>
<dbReference type="PANTHER" id="PTHR13720:SF39">
    <property type="entry name" value="F-BOX DOMAIN-CONTAINING PROTEIN"/>
    <property type="match status" value="1"/>
</dbReference>
<feature type="repeat" description="WD" evidence="3">
    <location>
        <begin position="92"/>
        <end position="135"/>
    </location>
</feature>
<dbReference type="AlphaFoldDB" id="A0A836CKB4"/>
<proteinExistence type="predicted"/>
<organism evidence="4 5">
    <name type="scientific">Tribonema minus</name>
    <dbReference type="NCBI Taxonomy" id="303371"/>
    <lineage>
        <taxon>Eukaryota</taxon>
        <taxon>Sar</taxon>
        <taxon>Stramenopiles</taxon>
        <taxon>Ochrophyta</taxon>
        <taxon>PX clade</taxon>
        <taxon>Xanthophyceae</taxon>
        <taxon>Tribonematales</taxon>
        <taxon>Tribonemataceae</taxon>
        <taxon>Tribonema</taxon>
    </lineage>
</organism>
<reference evidence="4" key="1">
    <citation type="submission" date="2021-02" db="EMBL/GenBank/DDBJ databases">
        <title>First Annotated Genome of the Yellow-green Alga Tribonema minus.</title>
        <authorList>
            <person name="Mahan K.M."/>
        </authorList>
    </citation>
    <scope>NUCLEOTIDE SEQUENCE</scope>
    <source>
        <strain evidence="4">UTEX B ZZ1240</strain>
    </source>
</reference>
<gene>
    <name evidence="4" type="ORF">JKP88DRAFT_304171</name>
</gene>
<dbReference type="PANTHER" id="PTHR13720">
    <property type="entry name" value="WD-40 REPEAT PROTEIN"/>
    <property type="match status" value="1"/>
</dbReference>
<dbReference type="EMBL" id="JAFCMP010000068">
    <property type="protein sequence ID" value="KAG5188453.1"/>
    <property type="molecule type" value="Genomic_DNA"/>
</dbReference>
<evidence type="ECO:0000256" key="3">
    <source>
        <dbReference type="PROSITE-ProRule" id="PRU00221"/>
    </source>
</evidence>
<dbReference type="PROSITE" id="PS00678">
    <property type="entry name" value="WD_REPEATS_1"/>
    <property type="match status" value="2"/>
</dbReference>
<dbReference type="PROSITE" id="PS50294">
    <property type="entry name" value="WD_REPEATS_REGION"/>
    <property type="match status" value="2"/>
</dbReference>
<comment type="caution">
    <text evidence="4">The sequence shown here is derived from an EMBL/GenBank/DDBJ whole genome shotgun (WGS) entry which is preliminary data.</text>
</comment>
<evidence type="ECO:0000313" key="4">
    <source>
        <dbReference type="EMBL" id="KAG5188453.1"/>
    </source>
</evidence>
<accession>A0A836CKB4</accession>
<feature type="repeat" description="WD" evidence="3">
    <location>
        <begin position="468"/>
        <end position="509"/>
    </location>
</feature>
<dbReference type="Pfam" id="PF00400">
    <property type="entry name" value="WD40"/>
    <property type="match status" value="5"/>
</dbReference>
<sequence length="545" mass="58343">MELEHAVGFRGIPGGLHYHPNGKDFVYAAGATVVICDLSDPHAQSILVGHTADISCLALGSGGDLIASGQIGGDSPDALVWDFASRTELYRLSEHDHGIQAVAFSDDDRLLCTAGVAEDGKVLVWDMSSGAIVALLAAGRARAACVAWGGMVRDVKRRDTRGYQLATAGDQKIVLWTLDPYTGEMQGARVAVEGRGATLRDVTSLAFSDDRESLYCTTTSGDVLPPDRLELLAGTDEGFVYRVRVATLDALQLAESPTGAVRALAYAPGVSDKFATAAADGALRLWDASDYTAVMAAVVKDAQEPLCLALTEDMVVSGWRDGRLRAHDADTGKALWLMDNTHVEGVTALALSRNQRFALTGGQGGELRVWELRSRELVSHLKQHGQRVPSVALFSDDAHAVSVSRDRSLICWDLRTEKQVSHHSQRMGGINGVALSKDESLVLTVGQEKRMTQWDLRAQAPVSVTDLSRDMSDEALGVAVSHNGRFVATAGTAQVVKLWDLASRRLLAEGRGHSGSVTALSFSADDRQLVSAGLDGNVLVWNVYE</sequence>
<keyword evidence="5" id="KW-1185">Reference proteome</keyword>
<feature type="repeat" description="WD" evidence="3">
    <location>
        <begin position="510"/>
        <end position="545"/>
    </location>
</feature>
<dbReference type="Gene3D" id="2.130.10.10">
    <property type="entry name" value="YVTN repeat-like/Quinoprotein amine dehydrogenase"/>
    <property type="match status" value="4"/>
</dbReference>
<dbReference type="InterPro" id="IPR019775">
    <property type="entry name" value="WD40_repeat_CS"/>
</dbReference>